<proteinExistence type="predicted"/>
<organism evidence="8 9">
    <name type="scientific">Mycena chlorophos</name>
    <name type="common">Agaric fungus</name>
    <name type="synonym">Agaricus chlorophos</name>
    <dbReference type="NCBI Taxonomy" id="658473"/>
    <lineage>
        <taxon>Eukaryota</taxon>
        <taxon>Fungi</taxon>
        <taxon>Dikarya</taxon>
        <taxon>Basidiomycota</taxon>
        <taxon>Agaricomycotina</taxon>
        <taxon>Agaricomycetes</taxon>
        <taxon>Agaricomycetidae</taxon>
        <taxon>Agaricales</taxon>
        <taxon>Marasmiineae</taxon>
        <taxon>Mycenaceae</taxon>
        <taxon>Mycena</taxon>
    </lineage>
</organism>
<dbReference type="InterPro" id="IPR000690">
    <property type="entry name" value="Matrin/U1-C_Znf_C2H2"/>
</dbReference>
<sequence>MSEFWVSKKKYLCKYCNIYIADDQPSRQLHENGLKHKGNLERYIRGIYKTSEKKKKDDEEERREMARVEQAAQIAYSQDLGAGRAKGSGSSSASAPVASSSKKPAPKSSNPWANYSTAKSLGYEDPDVARDIALAQGQRLDGIVGEWQVVVPESQPSSTSATEAGVKRPAEPLDEEENREFKLRKKTMVTGLGQIYDPGALSLKLKKKEEDVDVDAVPEPAPTVDGPKWSKTQWTDAGHADDIDTVKLEPTEEEKPTPEVKSEPDLEPPPPLVETVVFKKRSRPKK</sequence>
<evidence type="ECO:0000259" key="7">
    <source>
        <dbReference type="PROSITE" id="PS50171"/>
    </source>
</evidence>
<dbReference type="InterPro" id="IPR040023">
    <property type="entry name" value="WBP4"/>
</dbReference>
<feature type="compositionally biased region" description="Basic and acidic residues" evidence="6">
    <location>
        <begin position="238"/>
        <end position="264"/>
    </location>
</feature>
<evidence type="ECO:0000256" key="3">
    <source>
        <dbReference type="ARBA" id="ARBA00022771"/>
    </source>
</evidence>
<gene>
    <name evidence="8" type="ORF">HMN09_01045400</name>
</gene>
<dbReference type="Pfam" id="PF06220">
    <property type="entry name" value="zf-U1"/>
    <property type="match status" value="1"/>
</dbReference>
<dbReference type="Proteomes" id="UP000613580">
    <property type="component" value="Unassembled WGS sequence"/>
</dbReference>
<keyword evidence="3" id="KW-0863">Zinc-finger</keyword>
<evidence type="ECO:0000313" key="8">
    <source>
        <dbReference type="EMBL" id="KAF7298233.1"/>
    </source>
</evidence>
<protein>
    <recommendedName>
        <fullName evidence="7">Matrin-type domain-containing protein</fullName>
    </recommendedName>
</protein>
<feature type="region of interest" description="Disordered" evidence="6">
    <location>
        <begin position="153"/>
        <end position="179"/>
    </location>
</feature>
<dbReference type="GO" id="GO:0000398">
    <property type="term" value="P:mRNA splicing, via spliceosome"/>
    <property type="evidence" value="ECO:0007669"/>
    <property type="project" value="InterPro"/>
</dbReference>
<feature type="compositionally biased region" description="Low complexity" evidence="6">
    <location>
        <begin position="81"/>
        <end position="111"/>
    </location>
</feature>
<dbReference type="SMART" id="SM00451">
    <property type="entry name" value="ZnF_U1"/>
    <property type="match status" value="1"/>
</dbReference>
<comment type="subcellular location">
    <subcellularLocation>
        <location evidence="1">Nucleus</location>
    </subcellularLocation>
</comment>
<dbReference type="AlphaFoldDB" id="A0A8H6W1J1"/>
<dbReference type="GO" id="GO:0008270">
    <property type="term" value="F:zinc ion binding"/>
    <property type="evidence" value="ECO:0007669"/>
    <property type="project" value="UniProtKB-KW"/>
</dbReference>
<evidence type="ECO:0000256" key="5">
    <source>
        <dbReference type="ARBA" id="ARBA00023242"/>
    </source>
</evidence>
<feature type="region of interest" description="Disordered" evidence="6">
    <location>
        <begin position="208"/>
        <end position="286"/>
    </location>
</feature>
<feature type="region of interest" description="Disordered" evidence="6">
    <location>
        <begin position="48"/>
        <end position="119"/>
    </location>
</feature>
<evidence type="ECO:0000256" key="1">
    <source>
        <dbReference type="ARBA" id="ARBA00004123"/>
    </source>
</evidence>
<accession>A0A8H6W1J1</accession>
<dbReference type="PANTHER" id="PTHR13173">
    <property type="entry name" value="WW DOMAIN BINDING PROTEIN 4"/>
    <property type="match status" value="1"/>
</dbReference>
<dbReference type="GO" id="GO:0071011">
    <property type="term" value="C:precatalytic spliceosome"/>
    <property type="evidence" value="ECO:0007669"/>
    <property type="project" value="TreeGrafter"/>
</dbReference>
<dbReference type="PANTHER" id="PTHR13173:SF10">
    <property type="entry name" value="WW DOMAIN-BINDING PROTEIN 4"/>
    <property type="match status" value="1"/>
</dbReference>
<dbReference type="EMBL" id="JACAZE010000015">
    <property type="protein sequence ID" value="KAF7298233.1"/>
    <property type="molecule type" value="Genomic_DNA"/>
</dbReference>
<keyword evidence="4" id="KW-0862">Zinc</keyword>
<dbReference type="InterPro" id="IPR013085">
    <property type="entry name" value="U1-CZ_Znf_C2H2"/>
</dbReference>
<dbReference type="InterPro" id="IPR003604">
    <property type="entry name" value="Matrin/U1-like-C_Znf_C2H2"/>
</dbReference>
<evidence type="ECO:0000313" key="9">
    <source>
        <dbReference type="Proteomes" id="UP000613580"/>
    </source>
</evidence>
<reference evidence="8" key="1">
    <citation type="submission" date="2020-05" db="EMBL/GenBank/DDBJ databases">
        <title>Mycena genomes resolve the evolution of fungal bioluminescence.</title>
        <authorList>
            <person name="Tsai I.J."/>
        </authorList>
    </citation>
    <scope>NUCLEOTIDE SEQUENCE</scope>
    <source>
        <strain evidence="8">110903Hualien_Pintung</strain>
    </source>
</reference>
<dbReference type="GO" id="GO:0003723">
    <property type="term" value="F:RNA binding"/>
    <property type="evidence" value="ECO:0007669"/>
    <property type="project" value="TreeGrafter"/>
</dbReference>
<evidence type="ECO:0000256" key="6">
    <source>
        <dbReference type="SAM" id="MobiDB-lite"/>
    </source>
</evidence>
<keyword evidence="2" id="KW-0479">Metal-binding</keyword>
<dbReference type="InterPro" id="IPR036236">
    <property type="entry name" value="Znf_C2H2_sf"/>
</dbReference>
<keyword evidence="5" id="KW-0539">Nucleus</keyword>
<dbReference type="OrthoDB" id="191651at2759"/>
<comment type="caution">
    <text evidence="8">The sequence shown here is derived from an EMBL/GenBank/DDBJ whole genome shotgun (WGS) entry which is preliminary data.</text>
</comment>
<dbReference type="PROSITE" id="PS50171">
    <property type="entry name" value="ZF_MATRIN"/>
    <property type="match status" value="1"/>
</dbReference>
<name>A0A8H6W1J1_MYCCL</name>
<feature type="domain" description="Matrin-type" evidence="7">
    <location>
        <begin position="11"/>
        <end position="42"/>
    </location>
</feature>
<dbReference type="SUPFAM" id="SSF57667">
    <property type="entry name" value="beta-beta-alpha zinc fingers"/>
    <property type="match status" value="1"/>
</dbReference>
<dbReference type="Gene3D" id="3.30.160.60">
    <property type="entry name" value="Classic Zinc Finger"/>
    <property type="match status" value="1"/>
</dbReference>
<evidence type="ECO:0000256" key="4">
    <source>
        <dbReference type="ARBA" id="ARBA00022833"/>
    </source>
</evidence>
<keyword evidence="9" id="KW-1185">Reference proteome</keyword>
<feature type="compositionally biased region" description="Basic and acidic residues" evidence="6">
    <location>
        <begin position="48"/>
        <end position="67"/>
    </location>
</feature>
<evidence type="ECO:0000256" key="2">
    <source>
        <dbReference type="ARBA" id="ARBA00022723"/>
    </source>
</evidence>